<sequence length="379" mass="45117">MAEIHKKEQVFTRNQLYNLVWSTPVSKILEEYAISNTGFKNLCKKHDVPLPPNGHWQKLKHNKEVNVIPLSSSDKNFDNITLPKRLEGEESLNNVSELNLLIREIKNDKNLPLTVPDKLNKPVKEVISTKKHLKLTRKAKWPYDVDEPKDGVLSLAVSDDLVERGLIFGDTFIKLLRCRGHEVKNIRNHKYSNYNGLRYIIHGEYFVLRLREIDKRVMEKSEYSWQTAKYYPTGKLCLKDENYPRHEWTDVKTIKLEDRLAAIVAYLEISAKRKTKERIENEIRWAENERRRKIEEELKQRREKDLNQFKAVISNSSRWQKSMDLRNYILAVEKNARERNQFTDELKNWLQWIKDKADWYDPLIEKEDELFKGIDRDSI</sequence>
<organism evidence="2 5">
    <name type="scientific">Algibacter amylolyticus</name>
    <dbReference type="NCBI Taxonomy" id="1608400"/>
    <lineage>
        <taxon>Bacteria</taxon>
        <taxon>Pseudomonadati</taxon>
        <taxon>Bacteroidota</taxon>
        <taxon>Flavobacteriia</taxon>
        <taxon>Flavobacteriales</taxon>
        <taxon>Flavobacteriaceae</taxon>
        <taxon>Algibacter</taxon>
    </lineage>
</organism>
<dbReference type="Proteomes" id="UP000322315">
    <property type="component" value="Unassembled WGS sequence"/>
</dbReference>
<evidence type="ECO:0000313" key="4">
    <source>
        <dbReference type="Proteomes" id="UP000315145"/>
    </source>
</evidence>
<name>A0A5M7BD23_9FLAO</name>
<accession>A0A5M7BD23</accession>
<dbReference type="AlphaFoldDB" id="A0A5M7BD23"/>
<protein>
    <submittedName>
        <fullName evidence="2">Uncharacterized protein</fullName>
    </submittedName>
</protein>
<reference evidence="2 5" key="1">
    <citation type="journal article" date="2015" name="Int. J. Syst. Evol. Microbiol.">
        <title>Algibacter amylolyticus sp. nov., isolated from intertidal sediment.</title>
        <authorList>
            <person name="Zhang D.C."/>
            <person name="Wu J."/>
            <person name="Neuner K."/>
            <person name="Yao J."/>
            <person name="Margesin R."/>
        </authorList>
    </citation>
    <scope>NUCLEOTIDE SEQUENCE [LARGE SCALE GENOMIC DNA]</scope>
    <source>
        <strain evidence="2 5">RU-4-M-4</strain>
    </source>
</reference>
<evidence type="ECO:0000313" key="3">
    <source>
        <dbReference type="EMBL" id="TSJ80286.1"/>
    </source>
</evidence>
<evidence type="ECO:0000313" key="2">
    <source>
        <dbReference type="EMBL" id="KAA5826248.1"/>
    </source>
</evidence>
<gene>
    <name evidence="2" type="ORF">F2B50_05385</name>
    <name evidence="3" type="ORF">FPF71_05385</name>
</gene>
<dbReference type="Proteomes" id="UP000315145">
    <property type="component" value="Unassembled WGS sequence"/>
</dbReference>
<reference evidence="2" key="3">
    <citation type="submission" date="2019-09" db="EMBL/GenBank/DDBJ databases">
        <authorList>
            <person name="Zhang D.-C."/>
        </authorList>
    </citation>
    <scope>NUCLEOTIDE SEQUENCE</scope>
    <source>
        <strain evidence="2">RU-4-M-4</strain>
    </source>
</reference>
<comment type="caution">
    <text evidence="2">The sequence shown here is derived from an EMBL/GenBank/DDBJ whole genome shotgun (WGS) entry which is preliminary data.</text>
</comment>
<dbReference type="RefSeq" id="WP_144115661.1">
    <property type="nucleotide sequence ID" value="NZ_JACHGE010000004.1"/>
</dbReference>
<keyword evidence="1" id="KW-0175">Coiled coil</keyword>
<evidence type="ECO:0000256" key="1">
    <source>
        <dbReference type="SAM" id="Coils"/>
    </source>
</evidence>
<dbReference type="EMBL" id="VMBF01000002">
    <property type="protein sequence ID" value="TSJ80286.1"/>
    <property type="molecule type" value="Genomic_DNA"/>
</dbReference>
<evidence type="ECO:0000313" key="5">
    <source>
        <dbReference type="Proteomes" id="UP000322315"/>
    </source>
</evidence>
<dbReference type="EMBL" id="VWRS01000002">
    <property type="protein sequence ID" value="KAA5826248.1"/>
    <property type="molecule type" value="Genomic_DNA"/>
</dbReference>
<reference evidence="3 4" key="2">
    <citation type="submission" date="2019-07" db="EMBL/GenBank/DDBJ databases">
        <title>Algibacter marinivivus sp. nov., isolated from the surface of a marine red alga.</title>
        <authorList>
            <person name="Zhong X."/>
            <person name="Xu W."/>
            <person name="Zhang Y."/>
            <person name="Zhang Q."/>
            <person name="Du Z."/>
        </authorList>
    </citation>
    <scope>NUCLEOTIDE SEQUENCE [LARGE SCALE GENOMIC DNA]</scope>
    <source>
        <strain evidence="3 4">RU-4-M-4</strain>
    </source>
</reference>
<keyword evidence="4" id="KW-1185">Reference proteome</keyword>
<proteinExistence type="predicted"/>
<dbReference type="OrthoDB" id="9777694at2"/>
<feature type="coiled-coil region" evidence="1">
    <location>
        <begin position="269"/>
        <end position="296"/>
    </location>
</feature>